<keyword evidence="2" id="KW-1185">Reference proteome</keyword>
<protein>
    <submittedName>
        <fullName evidence="1">Uncharacterized protein</fullName>
    </submittedName>
</protein>
<organism evidence="1 2">
    <name type="scientific">Chaenocephalus aceratus</name>
    <name type="common">Blackfin icefish</name>
    <name type="synonym">Chaenichthys aceratus</name>
    <dbReference type="NCBI Taxonomy" id="36190"/>
    <lineage>
        <taxon>Eukaryota</taxon>
        <taxon>Metazoa</taxon>
        <taxon>Chordata</taxon>
        <taxon>Craniata</taxon>
        <taxon>Vertebrata</taxon>
        <taxon>Euteleostomi</taxon>
        <taxon>Actinopterygii</taxon>
        <taxon>Neopterygii</taxon>
        <taxon>Teleostei</taxon>
        <taxon>Neoteleostei</taxon>
        <taxon>Acanthomorphata</taxon>
        <taxon>Eupercaria</taxon>
        <taxon>Perciformes</taxon>
        <taxon>Notothenioidei</taxon>
        <taxon>Channichthyidae</taxon>
        <taxon>Chaenocephalus</taxon>
    </lineage>
</organism>
<gene>
    <name evidence="1" type="ORF">KUCAC02_025486</name>
</gene>
<proteinExistence type="predicted"/>
<accession>A0ACB9VTY8</accession>
<dbReference type="Proteomes" id="UP001057452">
    <property type="component" value="Chromosome 15"/>
</dbReference>
<evidence type="ECO:0000313" key="1">
    <source>
        <dbReference type="EMBL" id="KAI4803838.1"/>
    </source>
</evidence>
<comment type="caution">
    <text evidence="1">The sequence shown here is derived from an EMBL/GenBank/DDBJ whole genome shotgun (WGS) entry which is preliminary data.</text>
</comment>
<name>A0ACB9VTY8_CHAAC</name>
<dbReference type="EMBL" id="CM043799">
    <property type="protein sequence ID" value="KAI4803838.1"/>
    <property type="molecule type" value="Genomic_DNA"/>
</dbReference>
<reference evidence="1" key="1">
    <citation type="submission" date="2022-05" db="EMBL/GenBank/DDBJ databases">
        <title>Chromosome-level genome of Chaenocephalus aceratus.</title>
        <authorList>
            <person name="Park H."/>
        </authorList>
    </citation>
    <scope>NUCLEOTIDE SEQUENCE</scope>
    <source>
        <strain evidence="1">KU_202001</strain>
    </source>
</reference>
<evidence type="ECO:0000313" key="2">
    <source>
        <dbReference type="Proteomes" id="UP001057452"/>
    </source>
</evidence>
<sequence length="284" mass="32187">MWRLRWRRLRGGGGEEVREGGGKDVEPGVEDSVDEEKEKQCLKEEELMRVKKVEKGRNEERAEEEGMEDWKVININIGVINKKDKTTYLHYRQSLMFSSYILLCYNAHAQLVGCLPGGAIETRADINMQAKATTVKEALAKWEKSGEKAGETKAVRLYGQVPPIEKMDPSLSSLTNCETLEDIVIRKKQYKGPYWAEKLKGVQSLKNLKVLYMSNNLVKEWGEFVRLADLPCLVDLVFVGNPLEDKHSSEGTWMDEASKRLPNLKKLDGTPVIKPEVDEGDGES</sequence>